<feature type="domain" description="UvrD-like helicase ATP-binding" evidence="11">
    <location>
        <begin position="182"/>
        <end position="571"/>
    </location>
</feature>
<comment type="catalytic activity">
    <reaction evidence="9">
        <text>ATP + H2O = ADP + phosphate + H(+)</text>
        <dbReference type="Rhea" id="RHEA:13065"/>
        <dbReference type="ChEBI" id="CHEBI:15377"/>
        <dbReference type="ChEBI" id="CHEBI:15378"/>
        <dbReference type="ChEBI" id="CHEBI:30616"/>
        <dbReference type="ChEBI" id="CHEBI:43474"/>
        <dbReference type="ChEBI" id="CHEBI:456216"/>
        <dbReference type="EC" id="5.6.2.4"/>
    </reaction>
</comment>
<dbReference type="GO" id="GO:0003677">
    <property type="term" value="F:DNA binding"/>
    <property type="evidence" value="ECO:0007669"/>
    <property type="project" value="InterPro"/>
</dbReference>
<evidence type="ECO:0000259" key="11">
    <source>
        <dbReference type="PROSITE" id="PS51198"/>
    </source>
</evidence>
<dbReference type="Pfam" id="PF00580">
    <property type="entry name" value="UvrD-helicase"/>
    <property type="match status" value="1"/>
</dbReference>
<dbReference type="InterPro" id="IPR014016">
    <property type="entry name" value="UvrD-like_ATP-bd"/>
</dbReference>
<dbReference type="Pfam" id="PF13361">
    <property type="entry name" value="UvrD_C"/>
    <property type="match status" value="1"/>
</dbReference>
<gene>
    <name evidence="12" type="ORF">EDD69_10960</name>
</gene>
<feature type="binding site" evidence="10">
    <location>
        <begin position="203"/>
        <end position="210"/>
    </location>
    <ligand>
        <name>ATP</name>
        <dbReference type="ChEBI" id="CHEBI:30616"/>
    </ligand>
</feature>
<keyword evidence="13" id="KW-1185">Reference proteome</keyword>
<protein>
    <recommendedName>
        <fullName evidence="8">DNA 3'-5' helicase</fullName>
        <ecNumber evidence="8">5.6.2.4</ecNumber>
    </recommendedName>
</protein>
<dbReference type="PANTHER" id="PTHR11070">
    <property type="entry name" value="UVRD / RECB / PCRA DNA HELICASE FAMILY MEMBER"/>
    <property type="match status" value="1"/>
</dbReference>
<dbReference type="EMBL" id="SLUL01000009">
    <property type="protein sequence ID" value="TCL48430.1"/>
    <property type="molecule type" value="Genomic_DNA"/>
</dbReference>
<evidence type="ECO:0000313" key="13">
    <source>
        <dbReference type="Proteomes" id="UP000295658"/>
    </source>
</evidence>
<dbReference type="InterPro" id="IPR000212">
    <property type="entry name" value="DNA_helicase_UvrD/REP"/>
</dbReference>
<dbReference type="InterPro" id="IPR048228">
    <property type="entry name" value="HelD_bacillota"/>
</dbReference>
<keyword evidence="4 10" id="KW-0347">Helicase</keyword>
<sequence>MQEIIQKEQERLDSTISIIDELVEDKKQKMNKVANDIVEAQLIEYAKKEVKKLQDIRQNPYFGRLDFEDEFGKETIYIGKKGVEKDGELVVVDWRTELGKLYNAYQGVQKTFQIGKENRPVTINGKRGIIIKDGKVIKVTDIGQTGIVENENGEKVKYMDDYLKEILTNTEEAYKLRDIISSIQAEQDEIIRLPLKDTIIVQGAAGSGKSTIALHRISYLLYQYHEQVKPKDILILAPNEIFLSYIKDIVPEIEIEGIEQRTFYDWASTYFTDVHDIPDLHEQYVHVYGSTEKEDLIKIAKYKGSLRFKKLLDDFVEYIGNTMIPHGDVVIESGVILSKEEIHQFYHAKEHLPLNVRMKEVKEFILNWSNEQINIRKQQIEDEFEEAYRKWVVTLPEGEERKAVYEALEKAKQLRMKIFQEKMQHEISLIVKKMENIPALLMYKSVFQKKVFEKFHPDIDEELLSLLLKNGRQIKQERFMYEDIAPLIYLDAKINGKKLQYEHIVIDEAQDYSPFQLAIMKDYAKSMTILGDIAQGIFSFYGLNRWEEIESYVFKEKEFKRLHLQTSYRSTKQIMDLANRVLLNSNYDFPLVIPVNRPGDVPTIKKVESIGELYDEIVNSIRLFEEKGYKKIAILTASKQGAIDTYDQLMRRQITQMEVITEGNQALKEKIVIIPSYLVKGLEFDAVIIEDVSDETFKDETQHAKMLYMSITRAHHDLHLFYRGNISPLLEERDPSAPPKPRKSFADWLITDINDPYVEPQVEAVKRVKKEDMIRLFDDEEEEFVEEAFEDDRERYYDFHAWLKVWHRWAEMRKQLDEKS</sequence>
<dbReference type="AlphaFoldDB" id="A0A4R1QD45"/>
<dbReference type="GO" id="GO:0016887">
    <property type="term" value="F:ATP hydrolysis activity"/>
    <property type="evidence" value="ECO:0007669"/>
    <property type="project" value="RHEA"/>
</dbReference>
<keyword evidence="2 10" id="KW-0547">Nucleotide-binding</keyword>
<comment type="catalytic activity">
    <reaction evidence="7">
        <text>Couples ATP hydrolysis with the unwinding of duplex DNA by translocating in the 3'-5' direction.</text>
        <dbReference type="EC" id="5.6.2.4"/>
    </reaction>
</comment>
<accession>A0A4R1QD45</accession>
<evidence type="ECO:0000256" key="9">
    <source>
        <dbReference type="ARBA" id="ARBA00048988"/>
    </source>
</evidence>
<dbReference type="EC" id="5.6.2.4" evidence="8"/>
<evidence type="ECO:0000313" key="12">
    <source>
        <dbReference type="EMBL" id="TCL48430.1"/>
    </source>
</evidence>
<dbReference type="InterPro" id="IPR027785">
    <property type="entry name" value="UvrD-like_helicase_C"/>
</dbReference>
<comment type="similarity">
    <text evidence="1">Belongs to the helicase family. UvrD subfamily.</text>
</comment>
<dbReference type="PROSITE" id="PS51198">
    <property type="entry name" value="UVRD_HELICASE_ATP_BIND"/>
    <property type="match status" value="1"/>
</dbReference>
<organism evidence="12 13">
    <name type="scientific">Thermolongibacillus altinsuensis</name>
    <dbReference type="NCBI Taxonomy" id="575256"/>
    <lineage>
        <taxon>Bacteria</taxon>
        <taxon>Bacillati</taxon>
        <taxon>Bacillota</taxon>
        <taxon>Bacilli</taxon>
        <taxon>Bacillales</taxon>
        <taxon>Anoxybacillaceae</taxon>
        <taxon>Thermolongibacillus</taxon>
    </lineage>
</organism>
<dbReference type="GO" id="GO:0005524">
    <property type="term" value="F:ATP binding"/>
    <property type="evidence" value="ECO:0007669"/>
    <property type="project" value="UniProtKB-UniRule"/>
</dbReference>
<dbReference type="InterPro" id="IPR013986">
    <property type="entry name" value="DExx_box_DNA_helicase_dom_sf"/>
</dbReference>
<evidence type="ECO:0000256" key="7">
    <source>
        <dbReference type="ARBA" id="ARBA00034617"/>
    </source>
</evidence>
<name>A0A4R1QD45_9BACL</name>
<dbReference type="PANTHER" id="PTHR11070:SF17">
    <property type="entry name" value="DNA HELICASE IV"/>
    <property type="match status" value="1"/>
</dbReference>
<evidence type="ECO:0000256" key="4">
    <source>
        <dbReference type="ARBA" id="ARBA00022806"/>
    </source>
</evidence>
<keyword evidence="3 10" id="KW-0378">Hydrolase</keyword>
<dbReference type="InterPro" id="IPR027417">
    <property type="entry name" value="P-loop_NTPase"/>
</dbReference>
<evidence type="ECO:0000256" key="3">
    <source>
        <dbReference type="ARBA" id="ARBA00022801"/>
    </source>
</evidence>
<dbReference type="OrthoDB" id="9787585at2"/>
<evidence type="ECO:0000256" key="1">
    <source>
        <dbReference type="ARBA" id="ARBA00009922"/>
    </source>
</evidence>
<evidence type="ECO:0000256" key="8">
    <source>
        <dbReference type="ARBA" id="ARBA00034808"/>
    </source>
</evidence>
<dbReference type="NCBIfam" id="NF041464">
    <property type="entry name" value="HelD_BACSU"/>
    <property type="match status" value="1"/>
</dbReference>
<dbReference type="GO" id="GO:0000725">
    <property type="term" value="P:recombinational repair"/>
    <property type="evidence" value="ECO:0007669"/>
    <property type="project" value="TreeGrafter"/>
</dbReference>
<keyword evidence="5 10" id="KW-0067">ATP-binding</keyword>
<dbReference type="GO" id="GO:0005829">
    <property type="term" value="C:cytosol"/>
    <property type="evidence" value="ECO:0007669"/>
    <property type="project" value="TreeGrafter"/>
</dbReference>
<dbReference type="Gene3D" id="3.40.50.300">
    <property type="entry name" value="P-loop containing nucleotide triphosphate hydrolases"/>
    <property type="match status" value="3"/>
</dbReference>
<dbReference type="InterPro" id="IPR014017">
    <property type="entry name" value="DNA_helicase_UvrD-like_C"/>
</dbReference>
<dbReference type="Proteomes" id="UP000295658">
    <property type="component" value="Unassembled WGS sequence"/>
</dbReference>
<dbReference type="Gene3D" id="1.10.10.160">
    <property type="match status" value="1"/>
</dbReference>
<dbReference type="SUPFAM" id="SSF52540">
    <property type="entry name" value="P-loop containing nucleoside triphosphate hydrolases"/>
    <property type="match status" value="1"/>
</dbReference>
<evidence type="ECO:0000256" key="2">
    <source>
        <dbReference type="ARBA" id="ARBA00022741"/>
    </source>
</evidence>
<dbReference type="Pfam" id="PF13538">
    <property type="entry name" value="UvrD_C_2"/>
    <property type="match status" value="1"/>
</dbReference>
<keyword evidence="6" id="KW-0413">Isomerase</keyword>
<dbReference type="GO" id="GO:0043138">
    <property type="term" value="F:3'-5' DNA helicase activity"/>
    <property type="evidence" value="ECO:0007669"/>
    <property type="project" value="UniProtKB-EC"/>
</dbReference>
<comment type="caution">
    <text evidence="12">The sequence shown here is derived from an EMBL/GenBank/DDBJ whole genome shotgun (WGS) entry which is preliminary data.</text>
</comment>
<evidence type="ECO:0000256" key="6">
    <source>
        <dbReference type="ARBA" id="ARBA00023235"/>
    </source>
</evidence>
<reference evidence="12 13" key="1">
    <citation type="submission" date="2019-03" db="EMBL/GenBank/DDBJ databases">
        <title>Genomic Encyclopedia of Type Strains, Phase IV (KMG-IV): sequencing the most valuable type-strain genomes for metagenomic binning, comparative biology and taxonomic classification.</title>
        <authorList>
            <person name="Goeker M."/>
        </authorList>
    </citation>
    <scope>NUCLEOTIDE SEQUENCE [LARGE SCALE GENOMIC DNA]</scope>
    <source>
        <strain evidence="12 13">DSM 24979</strain>
    </source>
</reference>
<proteinExistence type="inferred from homology"/>
<dbReference type="RefSeq" id="WP_132948753.1">
    <property type="nucleotide sequence ID" value="NZ_SLUL01000009.1"/>
</dbReference>
<evidence type="ECO:0000256" key="10">
    <source>
        <dbReference type="PROSITE-ProRule" id="PRU00560"/>
    </source>
</evidence>
<evidence type="ECO:0000256" key="5">
    <source>
        <dbReference type="ARBA" id="ARBA00022840"/>
    </source>
</evidence>